<protein>
    <submittedName>
        <fullName evidence="1">Uncharacterized protein</fullName>
    </submittedName>
</protein>
<accession>L1QDE3</accession>
<dbReference type="STRING" id="545697.HMPREF0216_02309"/>
<dbReference type="OrthoDB" id="1926023at2"/>
<reference evidence="1 2" key="1">
    <citation type="submission" date="2012-05" db="EMBL/GenBank/DDBJ databases">
        <authorList>
            <person name="Weinstock G."/>
            <person name="Sodergren E."/>
            <person name="Lobos E.A."/>
            <person name="Fulton L."/>
            <person name="Fulton R."/>
            <person name="Courtney L."/>
            <person name="Fronick C."/>
            <person name="O'Laughlin M."/>
            <person name="Godfrey J."/>
            <person name="Wilson R.M."/>
            <person name="Miner T."/>
            <person name="Farmer C."/>
            <person name="Delehaunty K."/>
            <person name="Cordes M."/>
            <person name="Minx P."/>
            <person name="Tomlinson C."/>
            <person name="Chen J."/>
            <person name="Wollam A."/>
            <person name="Pepin K.H."/>
            <person name="Bhonagiri V."/>
            <person name="Zhang X."/>
            <person name="Suruliraj S."/>
            <person name="Warren W."/>
            <person name="Mitreva M."/>
            <person name="Mardis E.R."/>
            <person name="Wilson R.K."/>
        </authorList>
    </citation>
    <scope>NUCLEOTIDE SEQUENCE [LARGE SCALE GENOMIC DNA]</scope>
    <source>
        <strain evidence="1 2">DSM 1785</strain>
    </source>
</reference>
<dbReference type="AlphaFoldDB" id="L1QDE3"/>
<evidence type="ECO:0000313" key="2">
    <source>
        <dbReference type="Proteomes" id="UP000010420"/>
    </source>
</evidence>
<name>L1QDE3_9CLOT</name>
<dbReference type="Proteomes" id="UP000010420">
    <property type="component" value="Unassembled WGS sequence"/>
</dbReference>
<organism evidence="1 2">
    <name type="scientific">Clostridium celatum DSM 1785</name>
    <dbReference type="NCBI Taxonomy" id="545697"/>
    <lineage>
        <taxon>Bacteria</taxon>
        <taxon>Bacillati</taxon>
        <taxon>Bacillota</taxon>
        <taxon>Clostridia</taxon>
        <taxon>Eubacteriales</taxon>
        <taxon>Clostridiaceae</taxon>
        <taxon>Clostridium</taxon>
    </lineage>
</organism>
<dbReference type="EMBL" id="AMEZ01000062">
    <property type="protein sequence ID" value="EKY25994.1"/>
    <property type="molecule type" value="Genomic_DNA"/>
</dbReference>
<proteinExistence type="predicted"/>
<comment type="caution">
    <text evidence="1">The sequence shown here is derived from an EMBL/GenBank/DDBJ whole genome shotgun (WGS) entry which is preliminary data.</text>
</comment>
<dbReference type="PATRIC" id="fig|545697.3.peg.2271"/>
<gene>
    <name evidence="1" type="ORF">HMPREF0216_02309</name>
</gene>
<dbReference type="RefSeq" id="WP_005214073.1">
    <property type="nucleotide sequence ID" value="NZ_KB291653.1"/>
</dbReference>
<dbReference type="HOGENOM" id="CLU_2859733_0_0_9"/>
<sequence>MKNNAYEVMKEMWNIDEQIQNLSDKLKKTSQYREREIIEKQIDNLYSDFLRYKHLLESIKVTGV</sequence>
<evidence type="ECO:0000313" key="1">
    <source>
        <dbReference type="EMBL" id="EKY25994.1"/>
    </source>
</evidence>
<keyword evidence="2" id="KW-1185">Reference proteome</keyword>
<dbReference type="eggNOG" id="ENOG50327ZE">
    <property type="taxonomic scope" value="Bacteria"/>
</dbReference>